<organism evidence="4">
    <name type="scientific">marine sediment metagenome</name>
    <dbReference type="NCBI Taxonomy" id="412755"/>
    <lineage>
        <taxon>unclassified sequences</taxon>
        <taxon>metagenomes</taxon>
        <taxon>ecological metagenomes</taxon>
    </lineage>
</organism>
<accession>A0A0F8VX37</accession>
<sequence>MTEADKLREVVQYWADKSLECLEAAEDEMKAGRFSFSVNRIYYACFYLVSAVLLGKGLRFKKHSGVRASFHQEMIKPDLISKENGLLYDELFEARQRGDYLELVSFEPKQVEDWLKRAIKFTEDVKN</sequence>
<dbReference type="PANTHER" id="PTHR36565">
    <property type="entry name" value="UPF0332 PROTEIN TM_1000"/>
    <property type="match status" value="1"/>
</dbReference>
<keyword evidence="2" id="KW-1133">Transmembrane helix</keyword>
<dbReference type="EMBL" id="LAZR01068845">
    <property type="protein sequence ID" value="KKK48877.1"/>
    <property type="molecule type" value="Genomic_DNA"/>
</dbReference>
<evidence type="ECO:0000259" key="3">
    <source>
        <dbReference type="Pfam" id="PF05168"/>
    </source>
</evidence>
<dbReference type="Gene3D" id="1.20.120.330">
    <property type="entry name" value="Nucleotidyltransferases domain 2"/>
    <property type="match status" value="1"/>
</dbReference>
<comment type="similarity">
    <text evidence="1">Belongs to the UPF0332 family.</text>
</comment>
<dbReference type="InterPro" id="IPR052226">
    <property type="entry name" value="UPF0332_toxin"/>
</dbReference>
<feature type="transmembrane region" description="Helical" evidence="2">
    <location>
        <begin position="41"/>
        <end position="58"/>
    </location>
</feature>
<dbReference type="InterPro" id="IPR007842">
    <property type="entry name" value="HEPN_dom"/>
</dbReference>
<dbReference type="AlphaFoldDB" id="A0A0F8VX37"/>
<evidence type="ECO:0000256" key="2">
    <source>
        <dbReference type="SAM" id="Phobius"/>
    </source>
</evidence>
<protein>
    <recommendedName>
        <fullName evidence="3">HEPN domain-containing protein</fullName>
    </recommendedName>
</protein>
<comment type="caution">
    <text evidence="4">The sequence shown here is derived from an EMBL/GenBank/DDBJ whole genome shotgun (WGS) entry which is preliminary data.</text>
</comment>
<proteinExistence type="inferred from homology"/>
<reference evidence="4" key="1">
    <citation type="journal article" date="2015" name="Nature">
        <title>Complex archaea that bridge the gap between prokaryotes and eukaryotes.</title>
        <authorList>
            <person name="Spang A."/>
            <person name="Saw J.H."/>
            <person name="Jorgensen S.L."/>
            <person name="Zaremba-Niedzwiedzka K."/>
            <person name="Martijn J."/>
            <person name="Lind A.E."/>
            <person name="van Eijk R."/>
            <person name="Schleper C."/>
            <person name="Guy L."/>
            <person name="Ettema T.J."/>
        </authorList>
    </citation>
    <scope>NUCLEOTIDE SEQUENCE</scope>
</reference>
<dbReference type="Pfam" id="PF05168">
    <property type="entry name" value="HEPN"/>
    <property type="match status" value="1"/>
</dbReference>
<name>A0A0F8VX37_9ZZZZ</name>
<feature type="domain" description="HEPN" evidence="3">
    <location>
        <begin position="11"/>
        <end position="126"/>
    </location>
</feature>
<feature type="non-terminal residue" evidence="4">
    <location>
        <position position="127"/>
    </location>
</feature>
<evidence type="ECO:0000256" key="1">
    <source>
        <dbReference type="ARBA" id="ARBA00038248"/>
    </source>
</evidence>
<dbReference type="PANTHER" id="PTHR36565:SF1">
    <property type="entry name" value="UPF0332 PROTEIN TM_1000"/>
    <property type="match status" value="1"/>
</dbReference>
<evidence type="ECO:0000313" key="4">
    <source>
        <dbReference type="EMBL" id="KKK48877.1"/>
    </source>
</evidence>
<keyword evidence="2" id="KW-0472">Membrane</keyword>
<gene>
    <name evidence="4" type="ORF">LCGC14_3140730</name>
</gene>
<keyword evidence="2" id="KW-0812">Transmembrane</keyword>